<proteinExistence type="predicted"/>
<organism evidence="3 4">
    <name type="scientific">Spodoptera exigua</name>
    <name type="common">Beet armyworm</name>
    <name type="synonym">Noctua fulgens</name>
    <dbReference type="NCBI Taxonomy" id="7107"/>
    <lineage>
        <taxon>Eukaryota</taxon>
        <taxon>Metazoa</taxon>
        <taxon>Ecdysozoa</taxon>
        <taxon>Arthropoda</taxon>
        <taxon>Hexapoda</taxon>
        <taxon>Insecta</taxon>
        <taxon>Pterygota</taxon>
        <taxon>Neoptera</taxon>
        <taxon>Endopterygota</taxon>
        <taxon>Lepidoptera</taxon>
        <taxon>Glossata</taxon>
        <taxon>Ditrysia</taxon>
        <taxon>Noctuoidea</taxon>
        <taxon>Noctuidae</taxon>
        <taxon>Amphipyrinae</taxon>
        <taxon>Spodoptera</taxon>
    </lineage>
</organism>
<dbReference type="InterPro" id="IPR004210">
    <property type="entry name" value="BESS_motif"/>
</dbReference>
<dbReference type="Pfam" id="PF10545">
    <property type="entry name" value="MADF_DNA_bdg"/>
    <property type="match status" value="1"/>
</dbReference>
<comment type="subcellular location">
    <subcellularLocation>
        <location evidence="1">Nucleus</location>
    </subcellularLocation>
</comment>
<evidence type="ECO:0000313" key="3">
    <source>
        <dbReference type="EMBL" id="KAH9635796.1"/>
    </source>
</evidence>
<dbReference type="EMBL" id="JACEFF010000528">
    <property type="protein sequence ID" value="KAH9635796.1"/>
    <property type="molecule type" value="Genomic_DNA"/>
</dbReference>
<gene>
    <name evidence="3" type="ORF">HF086_002356</name>
</gene>
<dbReference type="InterPro" id="IPR006578">
    <property type="entry name" value="MADF-dom"/>
</dbReference>
<evidence type="ECO:0000313" key="4">
    <source>
        <dbReference type="Proteomes" id="UP000814243"/>
    </source>
</evidence>
<sequence>MIKLVQRRWKNLRACFRRETNRQSDPKWTYGVSYKRRKYIYYNELQFLVSEADNELDDSSQDIDLPVKSDEDNTKITVDTNIEEIPIVEAMPVLKQMKVEKAEVITPEKVDASKKNERDSTNFALSLVPMLNMIPVHKRIDAQISILSVIKKFLQDDDNDGVDEEVEVRRDKKKNDYTRKKKGKVNETTVCVEIKSETGSDVDEVSNFL</sequence>
<keyword evidence="1" id="KW-0539">Nucleus</keyword>
<dbReference type="PROSITE" id="PS51031">
    <property type="entry name" value="BESS"/>
    <property type="match status" value="1"/>
</dbReference>
<protein>
    <recommendedName>
        <fullName evidence="2">BESS domain-containing protein</fullName>
    </recommendedName>
</protein>
<feature type="domain" description="BESS" evidence="2">
    <location>
        <begin position="117"/>
        <end position="156"/>
    </location>
</feature>
<dbReference type="Proteomes" id="UP000814243">
    <property type="component" value="Unassembled WGS sequence"/>
</dbReference>
<dbReference type="AlphaFoldDB" id="A0A922MFY6"/>
<evidence type="ECO:0000259" key="2">
    <source>
        <dbReference type="PROSITE" id="PS51031"/>
    </source>
</evidence>
<comment type="caution">
    <text evidence="3">The sequence shown here is derived from an EMBL/GenBank/DDBJ whole genome shotgun (WGS) entry which is preliminary data.</text>
</comment>
<accession>A0A922MFY6</accession>
<evidence type="ECO:0000256" key="1">
    <source>
        <dbReference type="PROSITE-ProRule" id="PRU00371"/>
    </source>
</evidence>
<name>A0A922MFY6_SPOEX</name>
<reference evidence="3" key="1">
    <citation type="journal article" date="2021" name="G3 (Bethesda)">
        <title>Genome and transcriptome analysis of the beet armyworm Spodoptera exigua reveals targets for pest control. .</title>
        <authorList>
            <person name="Simon S."/>
            <person name="Breeschoten T."/>
            <person name="Jansen H.J."/>
            <person name="Dirks R.P."/>
            <person name="Schranz M.E."/>
            <person name="Ros V.I.D."/>
        </authorList>
    </citation>
    <scope>NUCLEOTIDE SEQUENCE</scope>
    <source>
        <strain evidence="3">TB_SE_WUR_2020</strain>
    </source>
</reference>
<dbReference type="GO" id="GO:0005634">
    <property type="term" value="C:nucleus"/>
    <property type="evidence" value="ECO:0007669"/>
    <property type="project" value="UniProtKB-SubCell"/>
</dbReference>
<dbReference type="GO" id="GO:0003677">
    <property type="term" value="F:DNA binding"/>
    <property type="evidence" value="ECO:0007669"/>
    <property type="project" value="InterPro"/>
</dbReference>